<keyword evidence="3" id="KW-1185">Reference proteome</keyword>
<name>A0A1I6MM86_9BACT</name>
<dbReference type="RefSeq" id="WP_141223945.1">
    <property type="nucleotide sequence ID" value="NZ_FOZL01000001.1"/>
</dbReference>
<dbReference type="STRING" id="474950.SAMN05421771_2957"/>
<dbReference type="AlphaFoldDB" id="A0A1I6MM86"/>
<dbReference type="Gene3D" id="1.25.40.10">
    <property type="entry name" value="Tetratricopeptide repeat domain"/>
    <property type="match status" value="2"/>
</dbReference>
<accession>A0A1I6MM86</accession>
<sequence length="525" mass="59058">MKLRIPFAYNERDQEENQPATTDKKGHLQTNRSTNHLLPGLASSRLHSWKEIAAFFNRDVRTVRRWEIERKMPVYRVPGGPRSGVYAYVNELERWLRDDGGRSLTEQQCVEMRHLSTVEVVLPAAPERSSSKDPAPSSPISVPGAHERGHWISMALKLALGIACCLAVVWFLRAHHVASTSLQGFTHAGLREDVEAPEAQDLYLRGRYFWNLRTEEGVKQGLALFSKAADQDPHFAAAYAGIADSYILIRQYGHMPDSQAFPLALKASQRALALDANSFEGHRSYAFVLNYWMWNFHAAEDEFRKVIALRPDDALGHHWYATSLYSNGRFHDALEEIEIARQLQPESIAILANRDLLLAQMDQQAAFTDLLLLEDANPSFPPIHSYLAEIHLTRGELKQYLEESWLAASLSGDAQRAQIIQHAQSELAARGSRATLLRLADGYADLADREFPDAMTPAFLYARLGEKQRALHYLTLACGRHESSFLRVGYDKAFTSLSTDVTFQNLLRRRNTPMGADGPSTSSGC</sequence>
<dbReference type="EMBL" id="FOZL01000001">
    <property type="protein sequence ID" value="SFS16707.1"/>
    <property type="molecule type" value="Genomic_DNA"/>
</dbReference>
<reference evidence="2 3" key="1">
    <citation type="submission" date="2016-10" db="EMBL/GenBank/DDBJ databases">
        <authorList>
            <person name="de Groot N.N."/>
        </authorList>
    </citation>
    <scope>NUCLEOTIDE SEQUENCE [LARGE SCALE GENOMIC DNA]</scope>
    <source>
        <strain evidence="2 3">DSM 21001</strain>
    </source>
</reference>
<organism evidence="2 3">
    <name type="scientific">Granulicella pectinivorans</name>
    <dbReference type="NCBI Taxonomy" id="474950"/>
    <lineage>
        <taxon>Bacteria</taxon>
        <taxon>Pseudomonadati</taxon>
        <taxon>Acidobacteriota</taxon>
        <taxon>Terriglobia</taxon>
        <taxon>Terriglobales</taxon>
        <taxon>Acidobacteriaceae</taxon>
        <taxon>Granulicella</taxon>
    </lineage>
</organism>
<dbReference type="InterPro" id="IPR011990">
    <property type="entry name" value="TPR-like_helical_dom_sf"/>
</dbReference>
<evidence type="ECO:0000256" key="1">
    <source>
        <dbReference type="SAM" id="MobiDB-lite"/>
    </source>
</evidence>
<dbReference type="Proteomes" id="UP000199024">
    <property type="component" value="Unassembled WGS sequence"/>
</dbReference>
<protein>
    <submittedName>
        <fullName evidence="2">Tfp pilus assembly protein PilF</fullName>
    </submittedName>
</protein>
<evidence type="ECO:0000313" key="3">
    <source>
        <dbReference type="Proteomes" id="UP000199024"/>
    </source>
</evidence>
<dbReference type="OrthoDB" id="109604at2"/>
<evidence type="ECO:0000313" key="2">
    <source>
        <dbReference type="EMBL" id="SFS16707.1"/>
    </source>
</evidence>
<dbReference type="SUPFAM" id="SSF48452">
    <property type="entry name" value="TPR-like"/>
    <property type="match status" value="1"/>
</dbReference>
<proteinExistence type="predicted"/>
<feature type="region of interest" description="Disordered" evidence="1">
    <location>
        <begin position="8"/>
        <end position="34"/>
    </location>
</feature>
<gene>
    <name evidence="2" type="ORF">SAMN05421771_2957</name>
</gene>